<keyword evidence="3" id="KW-1185">Reference proteome</keyword>
<sequence length="206" mass="22877">MAARNPPAIFVGDAAALDFLNSLATPVDTPFEWLNDGEGFIQWLREAGLVSERRLQSIAGNAMPGELDSLAAQARSLREWFRSFVREHKGRPLDGDALEQLGPLNRLLARDEQFRQIVSGGGENGATGLRWSRERRWKSPDALLSPIAEAMGELVCAEEFSDVKACEGHNCTLLFIDRTRGKKRRWCSMAVCGNRAKQAAHRARSN</sequence>
<dbReference type="InterPro" id="IPR010852">
    <property type="entry name" value="ABATE"/>
</dbReference>
<proteinExistence type="predicted"/>
<dbReference type="PANTHER" id="PTHR35525">
    <property type="entry name" value="BLL6575 PROTEIN"/>
    <property type="match status" value="1"/>
</dbReference>
<dbReference type="GeneID" id="32530725"/>
<accession>A0A7W6ZQI9</accession>
<dbReference type="PANTHER" id="PTHR35525:SF3">
    <property type="entry name" value="BLL6575 PROTEIN"/>
    <property type="match status" value="1"/>
</dbReference>
<dbReference type="InterPro" id="IPR023286">
    <property type="entry name" value="ABATE_dom_sf"/>
</dbReference>
<gene>
    <name evidence="2" type="ORF">GGE60_000989</name>
</gene>
<comment type="caution">
    <text evidence="2">The sequence shown here is derived from an EMBL/GenBank/DDBJ whole genome shotgun (WGS) entry which is preliminary data.</text>
</comment>
<feature type="domain" description="Zinc finger CGNR" evidence="1">
    <location>
        <begin position="163"/>
        <end position="204"/>
    </location>
</feature>
<dbReference type="Proteomes" id="UP000543836">
    <property type="component" value="Unassembled WGS sequence"/>
</dbReference>
<evidence type="ECO:0000313" key="3">
    <source>
        <dbReference type="Proteomes" id="UP000543836"/>
    </source>
</evidence>
<protein>
    <submittedName>
        <fullName evidence="2">Putative RNA-binding Zn ribbon-like protein</fullName>
    </submittedName>
</protein>
<evidence type="ECO:0000259" key="1">
    <source>
        <dbReference type="Pfam" id="PF11706"/>
    </source>
</evidence>
<dbReference type="OrthoDB" id="9808437at2"/>
<dbReference type="EMBL" id="JACIIG010000002">
    <property type="protein sequence ID" value="MBB4566888.1"/>
    <property type="molecule type" value="Genomic_DNA"/>
</dbReference>
<dbReference type="Pfam" id="PF11706">
    <property type="entry name" value="zf-CGNR"/>
    <property type="match status" value="1"/>
</dbReference>
<name>A0A7W6ZQI9_9HYPH</name>
<reference evidence="2 3" key="1">
    <citation type="submission" date="2020-08" db="EMBL/GenBank/DDBJ databases">
        <title>Genomic Encyclopedia of Type Strains, Phase IV (KMG-V): Genome sequencing to study the core and pangenomes of soil and plant-associated prokaryotes.</title>
        <authorList>
            <person name="Whitman W."/>
        </authorList>
    </citation>
    <scope>NUCLEOTIDE SEQUENCE [LARGE SCALE GENOMIC DNA]</scope>
    <source>
        <strain evidence="2 3">SEMIA 492</strain>
    </source>
</reference>
<dbReference type="SUPFAM" id="SSF160904">
    <property type="entry name" value="Jann2411-like"/>
    <property type="match status" value="1"/>
</dbReference>
<organism evidence="2 3">
    <name type="scientific">Rhizobium leucaenae</name>
    <dbReference type="NCBI Taxonomy" id="29450"/>
    <lineage>
        <taxon>Bacteria</taxon>
        <taxon>Pseudomonadati</taxon>
        <taxon>Pseudomonadota</taxon>
        <taxon>Alphaproteobacteria</taxon>
        <taxon>Hyphomicrobiales</taxon>
        <taxon>Rhizobiaceae</taxon>
        <taxon>Rhizobium/Agrobacterium group</taxon>
        <taxon>Rhizobium</taxon>
    </lineage>
</organism>
<dbReference type="InterPro" id="IPR021005">
    <property type="entry name" value="Znf_CGNR"/>
</dbReference>
<dbReference type="RefSeq" id="WP_028750338.1">
    <property type="nucleotide sequence ID" value="NZ_JACIIG010000002.1"/>
</dbReference>
<dbReference type="Gene3D" id="1.10.3300.10">
    <property type="entry name" value="Jann2411-like domain"/>
    <property type="match status" value="1"/>
</dbReference>
<dbReference type="Pfam" id="PF07336">
    <property type="entry name" value="ABATE"/>
    <property type="match status" value="1"/>
</dbReference>
<dbReference type="AlphaFoldDB" id="A0A7W6ZQI9"/>
<evidence type="ECO:0000313" key="2">
    <source>
        <dbReference type="EMBL" id="MBB4566888.1"/>
    </source>
</evidence>